<dbReference type="Proteomes" id="UP001222325">
    <property type="component" value="Unassembled WGS sequence"/>
</dbReference>
<feature type="region of interest" description="Disordered" evidence="1">
    <location>
        <begin position="216"/>
        <end position="237"/>
    </location>
</feature>
<comment type="caution">
    <text evidence="3">The sequence shown here is derived from an EMBL/GenBank/DDBJ whole genome shotgun (WGS) entry which is preliminary data.</text>
</comment>
<feature type="transmembrane region" description="Helical" evidence="2">
    <location>
        <begin position="170"/>
        <end position="191"/>
    </location>
</feature>
<sequence>MIPCPNCDDSHDPVLETSQATPTAIPARSFRRYNAPSRRVNHATETVVVLVGVQTQHVSGAVPSGPGRGLLTRTPSLDASRTTTPSVKVPTSISDPSIVSSVSPRLPSVTATHSSPGPSGSASSSASTDLKAGSETPQPAVTGNGTVVHATASSTATPLSTRHPVPIGTILGAVIAGVLTTALVLLLLFLWMKRRSCRTTTTPTIQQYPFATPVVDATSPRRPARQRGDSLGSAIFY</sequence>
<organism evidence="3 4">
    <name type="scientific">Mycena belliarum</name>
    <dbReference type="NCBI Taxonomy" id="1033014"/>
    <lineage>
        <taxon>Eukaryota</taxon>
        <taxon>Fungi</taxon>
        <taxon>Dikarya</taxon>
        <taxon>Basidiomycota</taxon>
        <taxon>Agaricomycotina</taxon>
        <taxon>Agaricomycetes</taxon>
        <taxon>Agaricomycetidae</taxon>
        <taxon>Agaricales</taxon>
        <taxon>Marasmiineae</taxon>
        <taxon>Mycenaceae</taxon>
        <taxon>Mycena</taxon>
    </lineage>
</organism>
<accession>A0AAD6XGG3</accession>
<keyword evidence="2" id="KW-0812">Transmembrane</keyword>
<keyword evidence="4" id="KW-1185">Reference proteome</keyword>
<evidence type="ECO:0000256" key="1">
    <source>
        <dbReference type="SAM" id="MobiDB-lite"/>
    </source>
</evidence>
<proteinExistence type="predicted"/>
<keyword evidence="2" id="KW-1133">Transmembrane helix</keyword>
<feature type="region of interest" description="Disordered" evidence="1">
    <location>
        <begin position="58"/>
        <end position="145"/>
    </location>
</feature>
<evidence type="ECO:0000313" key="4">
    <source>
        <dbReference type="Proteomes" id="UP001222325"/>
    </source>
</evidence>
<feature type="compositionally biased region" description="Low complexity" evidence="1">
    <location>
        <begin position="114"/>
        <end position="127"/>
    </location>
</feature>
<feature type="compositionally biased region" description="Low complexity" evidence="1">
    <location>
        <begin position="92"/>
        <end position="104"/>
    </location>
</feature>
<name>A0AAD6XGG3_9AGAR</name>
<evidence type="ECO:0000313" key="3">
    <source>
        <dbReference type="EMBL" id="KAJ7077261.1"/>
    </source>
</evidence>
<gene>
    <name evidence="3" type="ORF">B0H15DRAFT_564114</name>
</gene>
<feature type="compositionally biased region" description="Polar residues" evidence="1">
    <location>
        <begin position="73"/>
        <end position="91"/>
    </location>
</feature>
<evidence type="ECO:0000256" key="2">
    <source>
        <dbReference type="SAM" id="Phobius"/>
    </source>
</evidence>
<dbReference type="AlphaFoldDB" id="A0AAD6XGG3"/>
<protein>
    <submittedName>
        <fullName evidence="3">Uncharacterized protein</fullName>
    </submittedName>
</protein>
<dbReference type="EMBL" id="JARJCN010000074">
    <property type="protein sequence ID" value="KAJ7077261.1"/>
    <property type="molecule type" value="Genomic_DNA"/>
</dbReference>
<feature type="compositionally biased region" description="Polar residues" evidence="1">
    <location>
        <begin position="135"/>
        <end position="145"/>
    </location>
</feature>
<keyword evidence="2" id="KW-0472">Membrane</keyword>
<reference evidence="3" key="1">
    <citation type="submission" date="2023-03" db="EMBL/GenBank/DDBJ databases">
        <title>Massive genome expansion in bonnet fungi (Mycena s.s.) driven by repeated elements and novel gene families across ecological guilds.</title>
        <authorList>
            <consortium name="Lawrence Berkeley National Laboratory"/>
            <person name="Harder C.B."/>
            <person name="Miyauchi S."/>
            <person name="Viragh M."/>
            <person name="Kuo A."/>
            <person name="Thoen E."/>
            <person name="Andreopoulos B."/>
            <person name="Lu D."/>
            <person name="Skrede I."/>
            <person name="Drula E."/>
            <person name="Henrissat B."/>
            <person name="Morin E."/>
            <person name="Kohler A."/>
            <person name="Barry K."/>
            <person name="LaButti K."/>
            <person name="Morin E."/>
            <person name="Salamov A."/>
            <person name="Lipzen A."/>
            <person name="Mereny Z."/>
            <person name="Hegedus B."/>
            <person name="Baldrian P."/>
            <person name="Stursova M."/>
            <person name="Weitz H."/>
            <person name="Taylor A."/>
            <person name="Grigoriev I.V."/>
            <person name="Nagy L.G."/>
            <person name="Martin F."/>
            <person name="Kauserud H."/>
        </authorList>
    </citation>
    <scope>NUCLEOTIDE SEQUENCE</scope>
    <source>
        <strain evidence="3">CBHHK173m</strain>
    </source>
</reference>